<gene>
    <name evidence="1" type="ORF">PVT01_000065200</name>
</gene>
<organism evidence="1 2">
    <name type="scientific">Plasmodium vivax</name>
    <name type="common">malaria parasite P. vivax</name>
    <dbReference type="NCBI Taxonomy" id="5855"/>
    <lineage>
        <taxon>Eukaryota</taxon>
        <taxon>Sar</taxon>
        <taxon>Alveolata</taxon>
        <taxon>Apicomplexa</taxon>
        <taxon>Aconoidasida</taxon>
        <taxon>Haemosporida</taxon>
        <taxon>Plasmodiidae</taxon>
        <taxon>Plasmodium</taxon>
        <taxon>Plasmodium (Plasmodium)</taxon>
    </lineage>
</organism>
<dbReference type="VEuPathDB" id="PlasmoDB:PVW1_100016300"/>
<accession>A0A1G4EFP0</accession>
<dbReference type="VEuPathDB" id="PlasmoDB:PVPAM_100005200"/>
<proteinExistence type="predicted"/>
<protein>
    <submittedName>
        <fullName evidence="1">Vir protein, putative</fullName>
    </submittedName>
</protein>
<name>A0A1G4EFP0_PLAVI</name>
<reference evidence="1 2" key="1">
    <citation type="submission" date="2016-07" db="EMBL/GenBank/DDBJ databases">
        <authorList>
            <consortium name="Pathogen Informatics"/>
        </authorList>
    </citation>
    <scope>NUCLEOTIDE SEQUENCE [LARGE SCALE GENOMIC DNA]</scope>
</reference>
<dbReference type="AlphaFoldDB" id="A0A1G4EFP0"/>
<dbReference type="Proteomes" id="UP000196402">
    <property type="component" value="Unassembled WGS sequence"/>
</dbReference>
<dbReference type="VEuPathDB" id="PlasmoDB:PVP01_0001180"/>
<dbReference type="EMBL" id="FLYH01000177">
    <property type="protein sequence ID" value="SCA83605.1"/>
    <property type="molecule type" value="Genomic_DNA"/>
</dbReference>
<sequence>MSPNKLDIEQLRKDYPFLKNIWKLYEEFEREVDDEGKSLDYENICKAKLGRKDMKKEKYVNFCIKLIRNLVPYPDIAKAYTPGQERCNSLNYWIYYNIEDLKLTQNFINDIFTESKGLINGHKNKSICPISYIETLKESEKIIKLLYLQDNTDIFLETLKDIGSKDYCSCEKFVNECVKIYKDMKSQYCTQGDDKGINSETCSHLGIFNTIYTNFLFNKPQVRGKIPSLTSANDEYVGRCKTEQIDPNPISIQQNNPGTSQEFTVKTTVATMAGASSVLALLYKFTPAGRWIHSGLQGIGGKINNILHEDGANELLLGRPLHEDLISYNVGYEAA</sequence>
<dbReference type="Pfam" id="PF05795">
    <property type="entry name" value="Plasmodium_Vir"/>
    <property type="match status" value="1"/>
</dbReference>
<evidence type="ECO:0000313" key="1">
    <source>
        <dbReference type="EMBL" id="SCA83605.1"/>
    </source>
</evidence>
<evidence type="ECO:0000313" key="2">
    <source>
        <dbReference type="Proteomes" id="UP000196402"/>
    </source>
</evidence>
<dbReference type="InterPro" id="IPR008780">
    <property type="entry name" value="Plasmodium_Vir"/>
</dbReference>